<keyword evidence="2" id="KW-1185">Reference proteome</keyword>
<dbReference type="RefSeq" id="WP_269034154.1">
    <property type="nucleotide sequence ID" value="NZ_CP114040.1"/>
</dbReference>
<organism evidence="1 2">
    <name type="scientific">Nannocystis punicea</name>
    <dbReference type="NCBI Taxonomy" id="2995304"/>
    <lineage>
        <taxon>Bacteria</taxon>
        <taxon>Pseudomonadati</taxon>
        <taxon>Myxococcota</taxon>
        <taxon>Polyangia</taxon>
        <taxon>Nannocystales</taxon>
        <taxon>Nannocystaceae</taxon>
        <taxon>Nannocystis</taxon>
    </lineage>
</organism>
<proteinExistence type="predicted"/>
<evidence type="ECO:0000313" key="1">
    <source>
        <dbReference type="EMBL" id="WAS91792.1"/>
    </source>
</evidence>
<dbReference type="Proteomes" id="UP001164459">
    <property type="component" value="Chromosome"/>
</dbReference>
<sequence>MIELFRGGAARHLFLGAVLTSACAPAIAEQVAQGRWYPACRRARDGETRAEFERAVLRELATALTLDVQVLDRGALGRELGVPIEGELADQVLLMRFVGHVESTRIEDAQVRLAYVSDGDRWFGHPHWRNDLKVWDGGEAELFAGDHQELLSDLGMAELLLAPLDEPAPRGPLSSRLIDSVPIPWSGGGNIGELRKQLHGKADAEATREHRAQQHARAKVMRSDPVHGPAATRLEKRLASGEWLLLRWAHGRTYPRSPARIDVEVSGVVVGADGQQWEQCYLLATLSIALAGPGEFAARAGALFGGAPRLLADLPWDIEPWRPL</sequence>
<reference evidence="1" key="1">
    <citation type="submission" date="2022-11" db="EMBL/GenBank/DDBJ databases">
        <title>Minimal conservation of predation-associated metabolite biosynthetic gene clusters underscores biosynthetic potential of Myxococcota including descriptions for ten novel species: Archangium lansinium sp. nov., Myxococcus landrumus sp. nov., Nannocystis bai.</title>
        <authorList>
            <person name="Ahearne A."/>
            <person name="Stevens C."/>
            <person name="Dowd S."/>
        </authorList>
    </citation>
    <scope>NUCLEOTIDE SEQUENCE</scope>
    <source>
        <strain evidence="1">Fl3</strain>
    </source>
</reference>
<name>A0ABY7GXV4_9BACT</name>
<dbReference type="EMBL" id="CP114040">
    <property type="protein sequence ID" value="WAS91792.1"/>
    <property type="molecule type" value="Genomic_DNA"/>
</dbReference>
<gene>
    <name evidence="1" type="ORF">O0S08_36885</name>
</gene>
<protein>
    <submittedName>
        <fullName evidence="1">Uncharacterized protein</fullName>
    </submittedName>
</protein>
<evidence type="ECO:0000313" key="2">
    <source>
        <dbReference type="Proteomes" id="UP001164459"/>
    </source>
</evidence>
<accession>A0ABY7GXV4</accession>
<dbReference type="PROSITE" id="PS51257">
    <property type="entry name" value="PROKAR_LIPOPROTEIN"/>
    <property type="match status" value="1"/>
</dbReference>